<accession>A0A0F9L6P6</accession>
<dbReference type="AlphaFoldDB" id="A0A0F9L6P6"/>
<protein>
    <submittedName>
        <fullName evidence="1">Uncharacterized protein</fullName>
    </submittedName>
</protein>
<gene>
    <name evidence="1" type="ORF">LCGC14_1616670</name>
</gene>
<sequence>MNTPNNKAVQELAKALGLTEKEVTSTLNSIRYRKEYNQRPKVKLARKLYNRQRQGDIKEAMELLRLKREAA</sequence>
<proteinExistence type="predicted"/>
<comment type="caution">
    <text evidence="1">The sequence shown here is derived from an EMBL/GenBank/DDBJ whole genome shotgun (WGS) entry which is preliminary data.</text>
</comment>
<evidence type="ECO:0000313" key="1">
    <source>
        <dbReference type="EMBL" id="KKM23290.1"/>
    </source>
</evidence>
<dbReference type="EMBL" id="LAZR01013153">
    <property type="protein sequence ID" value="KKM23290.1"/>
    <property type="molecule type" value="Genomic_DNA"/>
</dbReference>
<organism evidence="1">
    <name type="scientific">marine sediment metagenome</name>
    <dbReference type="NCBI Taxonomy" id="412755"/>
    <lineage>
        <taxon>unclassified sequences</taxon>
        <taxon>metagenomes</taxon>
        <taxon>ecological metagenomes</taxon>
    </lineage>
</organism>
<reference evidence="1" key="1">
    <citation type="journal article" date="2015" name="Nature">
        <title>Complex archaea that bridge the gap between prokaryotes and eukaryotes.</title>
        <authorList>
            <person name="Spang A."/>
            <person name="Saw J.H."/>
            <person name="Jorgensen S.L."/>
            <person name="Zaremba-Niedzwiedzka K."/>
            <person name="Martijn J."/>
            <person name="Lind A.E."/>
            <person name="van Eijk R."/>
            <person name="Schleper C."/>
            <person name="Guy L."/>
            <person name="Ettema T.J."/>
        </authorList>
    </citation>
    <scope>NUCLEOTIDE SEQUENCE</scope>
</reference>
<name>A0A0F9L6P6_9ZZZZ</name>